<evidence type="ECO:0000313" key="1">
    <source>
        <dbReference type="EMBL" id="RYR28775.1"/>
    </source>
</evidence>
<protein>
    <submittedName>
        <fullName evidence="1">Uncharacterized protein</fullName>
    </submittedName>
</protein>
<dbReference type="AlphaFoldDB" id="A0A445AQU0"/>
<accession>A0A445AQU0</accession>
<reference evidence="1 2" key="1">
    <citation type="submission" date="2019-01" db="EMBL/GenBank/DDBJ databases">
        <title>Sequencing of cultivated peanut Arachis hypogaea provides insights into genome evolution and oil improvement.</title>
        <authorList>
            <person name="Chen X."/>
        </authorList>
    </citation>
    <scope>NUCLEOTIDE SEQUENCE [LARGE SCALE GENOMIC DNA]</scope>
    <source>
        <strain evidence="2">cv. Fuhuasheng</strain>
        <tissue evidence="1">Leaves</tissue>
    </source>
</reference>
<evidence type="ECO:0000313" key="2">
    <source>
        <dbReference type="Proteomes" id="UP000289738"/>
    </source>
</evidence>
<keyword evidence="2" id="KW-1185">Reference proteome</keyword>
<comment type="caution">
    <text evidence="1">The sequence shown here is derived from an EMBL/GenBank/DDBJ whole genome shotgun (WGS) entry which is preliminary data.</text>
</comment>
<proteinExistence type="predicted"/>
<name>A0A445AQU0_ARAHY</name>
<dbReference type="Proteomes" id="UP000289738">
    <property type="component" value="Chromosome B01"/>
</dbReference>
<sequence>MMELDADGQGQDNSSYLFVRFLGQAHKYNLRGQYFYPNKRKAEIPTANLLDIPPVEWTAFVDYYMDSKTKK</sequence>
<organism evidence="1 2">
    <name type="scientific">Arachis hypogaea</name>
    <name type="common">Peanut</name>
    <dbReference type="NCBI Taxonomy" id="3818"/>
    <lineage>
        <taxon>Eukaryota</taxon>
        <taxon>Viridiplantae</taxon>
        <taxon>Streptophyta</taxon>
        <taxon>Embryophyta</taxon>
        <taxon>Tracheophyta</taxon>
        <taxon>Spermatophyta</taxon>
        <taxon>Magnoliopsida</taxon>
        <taxon>eudicotyledons</taxon>
        <taxon>Gunneridae</taxon>
        <taxon>Pentapetalae</taxon>
        <taxon>rosids</taxon>
        <taxon>fabids</taxon>
        <taxon>Fabales</taxon>
        <taxon>Fabaceae</taxon>
        <taxon>Papilionoideae</taxon>
        <taxon>50 kb inversion clade</taxon>
        <taxon>dalbergioids sensu lato</taxon>
        <taxon>Dalbergieae</taxon>
        <taxon>Pterocarpus clade</taxon>
        <taxon>Arachis</taxon>
    </lineage>
</organism>
<gene>
    <name evidence="1" type="ORF">Ahy_B01g052944</name>
</gene>
<dbReference type="EMBL" id="SDMP01000011">
    <property type="protein sequence ID" value="RYR28775.1"/>
    <property type="molecule type" value="Genomic_DNA"/>
</dbReference>